<sequence>MSIRKEHHRYSRKITRTKRWKALRAEILERDGYRCRSCGCGGRLEVDHIRPVRTHPELSYEPRNLQALCPGCHTRKTRIECGHPPPREDRQSWRQAVESLERLGKSNPTKHEE</sequence>
<keyword evidence="7" id="KW-1185">Reference proteome</keyword>
<evidence type="ECO:0000256" key="2">
    <source>
        <dbReference type="ARBA" id="ARBA00022801"/>
    </source>
</evidence>
<dbReference type="SMART" id="SM00507">
    <property type="entry name" value="HNHc"/>
    <property type="match status" value="1"/>
</dbReference>
<gene>
    <name evidence="6" type="ORF">BMI91_10400</name>
</gene>
<proteinExistence type="inferred from homology"/>
<dbReference type="InterPro" id="IPR002711">
    <property type="entry name" value="HNH"/>
</dbReference>
<accession>A0ABX3MXR8</accession>
<comment type="caution">
    <text evidence="6">The sequence shown here is derived from an EMBL/GenBank/DDBJ whole genome shotgun (WGS) entry which is preliminary data.</text>
</comment>
<dbReference type="PANTHER" id="PTHR41286:SF1">
    <property type="entry name" value="HNH NUCLEASE YAJD-RELATED"/>
    <property type="match status" value="1"/>
</dbReference>
<evidence type="ECO:0000256" key="4">
    <source>
        <dbReference type="ARBA" id="ARBA00040194"/>
    </source>
</evidence>
<reference evidence="6 7" key="1">
    <citation type="submission" date="2016-11" db="EMBL/GenBank/DDBJ databases">
        <title>A multilocus sequence analysis scheme for characterization of bacteria in the genus Thioclava.</title>
        <authorList>
            <person name="Liu Y."/>
            <person name="Shao Z."/>
        </authorList>
    </citation>
    <scope>NUCLEOTIDE SEQUENCE [LARGE SCALE GENOMIC DNA]</scope>
    <source>
        <strain evidence="6 7">TAW-CT134</strain>
    </source>
</reference>
<evidence type="ECO:0000256" key="3">
    <source>
        <dbReference type="ARBA" id="ARBA00038412"/>
    </source>
</evidence>
<organism evidence="6 7">
    <name type="scientific">Thioclava sediminum</name>
    <dbReference type="NCBI Taxonomy" id="1915319"/>
    <lineage>
        <taxon>Bacteria</taxon>
        <taxon>Pseudomonadati</taxon>
        <taxon>Pseudomonadota</taxon>
        <taxon>Alphaproteobacteria</taxon>
        <taxon>Rhodobacterales</taxon>
        <taxon>Paracoccaceae</taxon>
        <taxon>Thioclava</taxon>
    </lineage>
</organism>
<dbReference type="CDD" id="cd00085">
    <property type="entry name" value="HNHc"/>
    <property type="match status" value="1"/>
</dbReference>
<dbReference type="EMBL" id="MPZV01000002">
    <property type="protein sequence ID" value="OOY24443.1"/>
    <property type="molecule type" value="Genomic_DNA"/>
</dbReference>
<name>A0ABX3MXR8_9RHOB</name>
<evidence type="ECO:0000259" key="5">
    <source>
        <dbReference type="SMART" id="SM00507"/>
    </source>
</evidence>
<dbReference type="Proteomes" id="UP000190787">
    <property type="component" value="Unassembled WGS sequence"/>
</dbReference>
<dbReference type="Pfam" id="PF01844">
    <property type="entry name" value="HNH"/>
    <property type="match status" value="1"/>
</dbReference>
<comment type="similarity">
    <text evidence="3">Belongs to the HNH nuclease family.</text>
</comment>
<dbReference type="GO" id="GO:0004519">
    <property type="term" value="F:endonuclease activity"/>
    <property type="evidence" value="ECO:0007669"/>
    <property type="project" value="UniProtKB-KW"/>
</dbReference>
<dbReference type="Gene3D" id="1.10.30.50">
    <property type="match status" value="1"/>
</dbReference>
<dbReference type="InterPro" id="IPR003615">
    <property type="entry name" value="HNH_nuc"/>
</dbReference>
<keyword evidence="1" id="KW-0540">Nuclease</keyword>
<protein>
    <recommendedName>
        <fullName evidence="4">Putative HNH nuclease YajD</fullName>
    </recommendedName>
</protein>
<evidence type="ECO:0000256" key="1">
    <source>
        <dbReference type="ARBA" id="ARBA00022722"/>
    </source>
</evidence>
<dbReference type="PANTHER" id="PTHR41286">
    <property type="entry name" value="HNH NUCLEASE YAJD-RELATED"/>
    <property type="match status" value="1"/>
</dbReference>
<evidence type="ECO:0000313" key="6">
    <source>
        <dbReference type="EMBL" id="OOY24443.1"/>
    </source>
</evidence>
<keyword evidence="2" id="KW-0378">Hydrolase</keyword>
<evidence type="ECO:0000313" key="7">
    <source>
        <dbReference type="Proteomes" id="UP000190787"/>
    </source>
</evidence>
<dbReference type="RefSeq" id="WP_078604886.1">
    <property type="nucleotide sequence ID" value="NZ_MPZV01000002.1"/>
</dbReference>
<keyword evidence="6" id="KW-0255">Endonuclease</keyword>
<feature type="domain" description="HNH nuclease" evidence="5">
    <location>
        <begin position="22"/>
        <end position="74"/>
    </location>
</feature>